<dbReference type="AlphaFoldDB" id="A0AA37HXQ2"/>
<evidence type="ECO:0000313" key="3">
    <source>
        <dbReference type="Proteomes" id="UP000887043"/>
    </source>
</evidence>
<dbReference type="EMBL" id="BPTR01000001">
    <property type="protein sequence ID" value="GJG28546.1"/>
    <property type="molecule type" value="Genomic_DNA"/>
</dbReference>
<dbReference type="Gene3D" id="2.60.40.2630">
    <property type="match status" value="2"/>
</dbReference>
<dbReference type="RefSeq" id="WP_006281865.1">
    <property type="nucleotide sequence ID" value="NZ_BPTR01000001.1"/>
</dbReference>
<keyword evidence="1" id="KW-0732">Signal</keyword>
<comment type="caution">
    <text evidence="2">The sequence shown here is derived from an EMBL/GenBank/DDBJ whole genome shotgun (WGS) entry which is preliminary data.</text>
</comment>
<protein>
    <recommendedName>
        <fullName evidence="4">Fimbrillin family protein</fullName>
    </recommendedName>
</protein>
<feature type="signal peptide" evidence="1">
    <location>
        <begin position="1"/>
        <end position="20"/>
    </location>
</feature>
<reference evidence="2" key="1">
    <citation type="submission" date="2021-08" db="EMBL/GenBank/DDBJ databases">
        <title>Prevotella lacticifex sp. nov., isolated from rumen of cow.</title>
        <authorList>
            <person name="Shinkai T."/>
            <person name="Ikeyama N."/>
            <person name="Kumagai M."/>
            <person name="Ohmori H."/>
            <person name="Sakamoto M."/>
            <person name="Ohkuma M."/>
            <person name="Mitsumori M."/>
        </authorList>
    </citation>
    <scope>NUCLEOTIDE SEQUENCE</scope>
    <source>
        <strain evidence="2">DSM 11371</strain>
    </source>
</reference>
<feature type="chain" id="PRO_5041291655" description="Fimbrillin family protein" evidence="1">
    <location>
        <begin position="21"/>
        <end position="680"/>
    </location>
</feature>
<name>A0AA37HXQ2_SEGBR</name>
<proteinExistence type="predicted"/>
<gene>
    <name evidence="2" type="ORF">PRRU23_22460</name>
</gene>
<dbReference type="CDD" id="cd13121">
    <property type="entry name" value="BF2867_like_C"/>
    <property type="match status" value="1"/>
</dbReference>
<sequence length="680" mass="73080">MKLNTTYISLISLLTLTACSSDLSDILNGNSGKEEVTFTTTNLESSVVTRAGFADGNTAIFAKMKSEADNKTTQWTATTLLASKDTTNSETSTSSVSYNTVSDTRFWDDTHGRDANISVYAVAIANNSETTNTASSLLSAPNQWTDATDTNSGLSFDYTVSTAQNVATTSFDQYDLVYSNNITNGTTDARLKFTRSSDSDNGHTGSFDKGSLLFNHALTKITVNLLKGNGFEGDFVSAKTSVMIGSSANQPTLKGNFDVASGEWELDENTKGEVSATVGTLLNSYDVDNATYDVIPTNAIVMPGYTLRQSNTNTALTINVSDNLYYVSEANLYAALQKVLSLSESSYAMAQGYHYIFNIELNKTGIKVTASLAKWNSVVGETQNPSNARISVEFLNVDGSSAQSKVNLYRLLDEASEISDDYVGMNWNGNYGSAATVETNGTTNWYFDSNKSYYHFRTTNVTPTRVSAMTATNNDGGDYVPISSGKRNASDPIWGAPMKGNTIRYSSTSGFTDCLISAIGPTSNMIHLTQLHMLSQLDIYLTTTTGTDAVTLEGSTVVITGMSPEGQVLMGSGKINATDSVTDVTMTAPSAGTVATTPFTWDVVPQTLSHIGLIITTGDHNKYVISDLSKIVETGTSSTISEWIPGTHYTYTFDLRKTDVKASVSLADWTTKSASAPVWF</sequence>
<evidence type="ECO:0000256" key="1">
    <source>
        <dbReference type="SAM" id="SignalP"/>
    </source>
</evidence>
<accession>A0AA37HXQ2</accession>
<evidence type="ECO:0000313" key="2">
    <source>
        <dbReference type="EMBL" id="GJG28546.1"/>
    </source>
</evidence>
<dbReference type="Proteomes" id="UP000887043">
    <property type="component" value="Unassembled WGS sequence"/>
</dbReference>
<dbReference type="PROSITE" id="PS51257">
    <property type="entry name" value="PROKAR_LIPOPROTEIN"/>
    <property type="match status" value="1"/>
</dbReference>
<organism evidence="2 3">
    <name type="scientific">Segatella bryantii</name>
    <name type="common">Prevotella bryantii</name>
    <dbReference type="NCBI Taxonomy" id="77095"/>
    <lineage>
        <taxon>Bacteria</taxon>
        <taxon>Pseudomonadati</taxon>
        <taxon>Bacteroidota</taxon>
        <taxon>Bacteroidia</taxon>
        <taxon>Bacteroidales</taxon>
        <taxon>Prevotellaceae</taxon>
        <taxon>Segatella</taxon>
    </lineage>
</organism>
<evidence type="ECO:0008006" key="4">
    <source>
        <dbReference type="Google" id="ProtNLM"/>
    </source>
</evidence>